<dbReference type="Proteomes" id="UP001596035">
    <property type="component" value="Unassembled WGS sequence"/>
</dbReference>
<evidence type="ECO:0000313" key="3">
    <source>
        <dbReference type="Proteomes" id="UP001596035"/>
    </source>
</evidence>
<dbReference type="EMBL" id="JBHSKN010000016">
    <property type="protein sequence ID" value="MFC5241799.1"/>
    <property type="molecule type" value="Genomic_DNA"/>
</dbReference>
<organism evidence="2 3">
    <name type="scientific">Streptomyces atrovirens</name>
    <dbReference type="NCBI Taxonomy" id="285556"/>
    <lineage>
        <taxon>Bacteria</taxon>
        <taxon>Bacillati</taxon>
        <taxon>Actinomycetota</taxon>
        <taxon>Actinomycetes</taxon>
        <taxon>Kitasatosporales</taxon>
        <taxon>Streptomycetaceae</taxon>
        <taxon>Streptomyces</taxon>
    </lineage>
</organism>
<feature type="region of interest" description="Disordered" evidence="1">
    <location>
        <begin position="52"/>
        <end position="72"/>
    </location>
</feature>
<evidence type="ECO:0000256" key="1">
    <source>
        <dbReference type="SAM" id="MobiDB-lite"/>
    </source>
</evidence>
<reference evidence="3" key="1">
    <citation type="journal article" date="2019" name="Int. J. Syst. Evol. Microbiol.">
        <title>The Global Catalogue of Microorganisms (GCM) 10K type strain sequencing project: providing services to taxonomists for standard genome sequencing and annotation.</title>
        <authorList>
            <consortium name="The Broad Institute Genomics Platform"/>
            <consortium name="The Broad Institute Genome Sequencing Center for Infectious Disease"/>
            <person name="Wu L."/>
            <person name="Ma J."/>
        </authorList>
    </citation>
    <scope>NUCLEOTIDE SEQUENCE [LARGE SCALE GENOMIC DNA]</scope>
    <source>
        <strain evidence="3">CGMCC 4.7131</strain>
    </source>
</reference>
<gene>
    <name evidence="2" type="ORF">ACFPWV_18025</name>
</gene>
<protein>
    <submittedName>
        <fullName evidence="2">Uncharacterized protein</fullName>
    </submittedName>
</protein>
<comment type="caution">
    <text evidence="2">The sequence shown here is derived from an EMBL/GenBank/DDBJ whole genome shotgun (WGS) entry which is preliminary data.</text>
</comment>
<proteinExistence type="predicted"/>
<evidence type="ECO:0000313" key="2">
    <source>
        <dbReference type="EMBL" id="MFC5241799.1"/>
    </source>
</evidence>
<accession>A0ABW0DVJ8</accession>
<name>A0ABW0DVJ8_9ACTN</name>
<dbReference type="RefSeq" id="WP_344562263.1">
    <property type="nucleotide sequence ID" value="NZ_BAAATG010000023.1"/>
</dbReference>
<sequence>MTHDHQEWCETDVPGLHLLTGDGICGMRLLGWEGVLPLSVVRLTLAAPRKISDGEACHPPTPDGSAAAMAGADIGTAQERTWLRAP</sequence>
<keyword evidence="3" id="KW-1185">Reference proteome</keyword>